<dbReference type="EMBL" id="CP113836">
    <property type="protein sequence ID" value="WAL63242.1"/>
    <property type="molecule type" value="Genomic_DNA"/>
</dbReference>
<dbReference type="PRINTS" id="PR00377">
    <property type="entry name" value="IMPHPHTASES"/>
</dbReference>
<dbReference type="Gene3D" id="3.40.190.80">
    <property type="match status" value="1"/>
</dbReference>
<name>A0ABY7ATF9_9PSEU</name>
<organism evidence="1 2">
    <name type="scientific">Amycolatopsis cynarae</name>
    <dbReference type="NCBI Taxonomy" id="2995223"/>
    <lineage>
        <taxon>Bacteria</taxon>
        <taxon>Bacillati</taxon>
        <taxon>Actinomycetota</taxon>
        <taxon>Actinomycetes</taxon>
        <taxon>Pseudonocardiales</taxon>
        <taxon>Pseudonocardiaceae</taxon>
        <taxon>Amycolatopsis</taxon>
    </lineage>
</organism>
<gene>
    <name evidence="1" type="ORF">ORV05_19650</name>
</gene>
<dbReference type="PANTHER" id="PTHR20854:SF4">
    <property type="entry name" value="INOSITOL-1-MONOPHOSPHATASE-RELATED"/>
    <property type="match status" value="1"/>
</dbReference>
<keyword evidence="2" id="KW-1185">Reference proteome</keyword>
<dbReference type="SUPFAM" id="SSF56655">
    <property type="entry name" value="Carbohydrate phosphatase"/>
    <property type="match status" value="1"/>
</dbReference>
<dbReference type="Gene3D" id="3.30.540.10">
    <property type="entry name" value="Fructose-1,6-Bisphosphatase, subunit A, domain 1"/>
    <property type="match status" value="1"/>
</dbReference>
<dbReference type="RefSeq" id="WP_268441043.1">
    <property type="nucleotide sequence ID" value="NZ_CP113836.1"/>
</dbReference>
<reference evidence="1" key="1">
    <citation type="submission" date="2022-11" db="EMBL/GenBank/DDBJ databases">
        <authorList>
            <person name="Mo P."/>
        </authorList>
    </citation>
    <scope>NUCLEOTIDE SEQUENCE</scope>
    <source>
        <strain evidence="1">HUAS 11-8</strain>
    </source>
</reference>
<proteinExistence type="predicted"/>
<dbReference type="Pfam" id="PF00459">
    <property type="entry name" value="Inositol_P"/>
    <property type="match status" value="1"/>
</dbReference>
<protein>
    <submittedName>
        <fullName evidence="1">Inositol monophosphatase</fullName>
    </submittedName>
</protein>
<dbReference type="PANTHER" id="PTHR20854">
    <property type="entry name" value="INOSITOL MONOPHOSPHATASE"/>
    <property type="match status" value="1"/>
</dbReference>
<dbReference type="Proteomes" id="UP001163203">
    <property type="component" value="Chromosome"/>
</dbReference>
<dbReference type="CDD" id="cd01637">
    <property type="entry name" value="IMPase_like"/>
    <property type="match status" value="1"/>
</dbReference>
<evidence type="ECO:0000313" key="1">
    <source>
        <dbReference type="EMBL" id="WAL63242.1"/>
    </source>
</evidence>
<sequence>MPDLLDSMTEAALRAGRLLLARPRPPRARTFDELRTVFTEVDDETVAVIKPLLTALRPEAAWAGEFGPGTGPGEQWVVDAVDGAVQYLQGLPHWCVSLTLVRHGRSVASVLHSPAFDETYRAAEGAGATRNGVPIRPSERTELAATLLANSHPPFAANDLGAVARAGAGLSAVLPVAGAVRNLGPTSWQIADVASGRVDGFWQYGHDDGNLLGATLIAREAGALVTDVAGGPWRPGADSVVVAPAQLHVPLRETLAQAEVSPPQRCSTRATRQ</sequence>
<evidence type="ECO:0000313" key="2">
    <source>
        <dbReference type="Proteomes" id="UP001163203"/>
    </source>
</evidence>
<accession>A0ABY7ATF9</accession>
<dbReference type="InterPro" id="IPR000760">
    <property type="entry name" value="Inositol_monophosphatase-like"/>
</dbReference>